<accession>A0A9W4S3I9</accession>
<reference evidence="1" key="1">
    <citation type="submission" date="2022-08" db="EMBL/GenBank/DDBJ databases">
        <authorList>
            <person name="Giroux E."/>
            <person name="Giroux E."/>
        </authorList>
    </citation>
    <scope>NUCLEOTIDE SEQUENCE</scope>
    <source>
        <strain evidence="1">H1091258</strain>
    </source>
</reference>
<dbReference type="AlphaFoldDB" id="A0A9W4S3I9"/>
<evidence type="ECO:0000313" key="2">
    <source>
        <dbReference type="Proteomes" id="UP001152533"/>
    </source>
</evidence>
<proteinExistence type="predicted"/>
<comment type="caution">
    <text evidence="1">The sequence shown here is derived from an EMBL/GenBank/DDBJ whole genome shotgun (WGS) entry which is preliminary data.</text>
</comment>
<evidence type="ECO:0000313" key="1">
    <source>
        <dbReference type="EMBL" id="CAI0653057.1"/>
    </source>
</evidence>
<dbReference type="EMBL" id="CAMGZC010001528">
    <property type="protein sequence ID" value="CAI0653057.1"/>
    <property type="molecule type" value="Genomic_DNA"/>
</dbReference>
<dbReference type="Proteomes" id="UP001152533">
    <property type="component" value="Unassembled WGS sequence"/>
</dbReference>
<sequence length="60" mass="6572">MTNDSMWLTVAGALEEKNPDILVDDQIGWVLEKEVTASDLINGSRAVDLSDVWLDARVVG</sequence>
<keyword evidence="2" id="KW-1185">Reference proteome</keyword>
<protein>
    <submittedName>
        <fullName evidence="1">Uncharacterized protein</fullName>
    </submittedName>
</protein>
<organism evidence="1 2">
    <name type="scientific">Colletotrichum noveboracense</name>
    <dbReference type="NCBI Taxonomy" id="2664923"/>
    <lineage>
        <taxon>Eukaryota</taxon>
        <taxon>Fungi</taxon>
        <taxon>Dikarya</taxon>
        <taxon>Ascomycota</taxon>
        <taxon>Pezizomycotina</taxon>
        <taxon>Sordariomycetes</taxon>
        <taxon>Hypocreomycetidae</taxon>
        <taxon>Glomerellales</taxon>
        <taxon>Glomerellaceae</taxon>
        <taxon>Colletotrichum</taxon>
        <taxon>Colletotrichum gloeosporioides species complex</taxon>
    </lineage>
</organism>
<name>A0A9W4S3I9_9PEZI</name>
<gene>
    <name evidence="1" type="ORF">CGXH109_LOCUS123465</name>
</gene>